<evidence type="ECO:0000256" key="3">
    <source>
        <dbReference type="ARBA" id="ARBA00022833"/>
    </source>
</evidence>
<dbReference type="EMBL" id="CM018035">
    <property type="protein sequence ID" value="KAA8541708.1"/>
    <property type="molecule type" value="Genomic_DNA"/>
</dbReference>
<dbReference type="GO" id="GO:0008270">
    <property type="term" value="F:zinc ion binding"/>
    <property type="evidence" value="ECO:0007669"/>
    <property type="project" value="UniProtKB-KW"/>
</dbReference>
<feature type="compositionally biased region" description="Polar residues" evidence="6">
    <location>
        <begin position="382"/>
        <end position="391"/>
    </location>
</feature>
<sequence>MSSKGKNVDLGPPEKKRKRDIGWNYGEQIGDNRQHVQCNFCHKIMKDGGVSHLKQHLAGGFSNVEKCDKCPSEVAKAMREYLYRNKKENEEVTAQRAQLRENLIGASRRKYGIEMIHSDNSDNSDDELTIQERDEIEYAKQQSIRDIHMTEQGFRDRSYGPRPGPSTHSHKGGGFKNLMRSRSVKDAWDKLSTKSEKKKKKDLRIEEIDPAFYRNREVKQARLHHLWNPKKWAKSAKHAIAKYFIYENIPPSKAQAYYLNPAYHYEADVRVKDSLLRSLRVVISRLETNPNRASQALAEVKIFREAMYGFAEQAAIRGRTRTDPELATVFVEDEEGVGISEWLDDPRDALLDELDDDGQPNRPNTFLATWANHYSDDDMGRPSQSQSSMFPHNSRAESSRGRQATVTLSSDDDDDDDDDADDDDGGNNNNGEDSDDDDDDGTGGGDFGGPETENWERQSPSGAVFTEEQGFTHATQDEDHGSRRMLQYQRRGRQGQPRNRAQNRNTPHGVDAIMRGMDLINSGLSGMSMSESEHDRQGGSSSSYGYGSRYDQPYGYDPRGHNLHAHGYGSSTYGYGSGYDSQASSSHGYGPAPAPAPVPAPAQREGWIPTPTSQQLGCSVPEYERFRAEYEAWYRNYMNWADYCRHIHNTHNIPLDEYSELGPTYAPARHSTADWM</sequence>
<evidence type="ECO:0000256" key="4">
    <source>
        <dbReference type="PROSITE-ProRule" id="PRU00027"/>
    </source>
</evidence>
<dbReference type="OrthoDB" id="2442898at2759"/>
<organism evidence="8 9">
    <name type="scientific">Nyssa sinensis</name>
    <dbReference type="NCBI Taxonomy" id="561372"/>
    <lineage>
        <taxon>Eukaryota</taxon>
        <taxon>Viridiplantae</taxon>
        <taxon>Streptophyta</taxon>
        <taxon>Embryophyta</taxon>
        <taxon>Tracheophyta</taxon>
        <taxon>Spermatophyta</taxon>
        <taxon>Magnoliopsida</taxon>
        <taxon>eudicotyledons</taxon>
        <taxon>Gunneridae</taxon>
        <taxon>Pentapetalae</taxon>
        <taxon>asterids</taxon>
        <taxon>Cornales</taxon>
        <taxon>Nyssaceae</taxon>
        <taxon>Nyssa</taxon>
    </lineage>
</organism>
<evidence type="ECO:0000313" key="9">
    <source>
        <dbReference type="Proteomes" id="UP000325577"/>
    </source>
</evidence>
<protein>
    <recommendedName>
        <fullName evidence="7">BED-type domain-containing protein</fullName>
    </recommendedName>
</protein>
<feature type="compositionally biased region" description="Acidic residues" evidence="6">
    <location>
        <begin position="410"/>
        <end position="425"/>
    </location>
</feature>
<feature type="region of interest" description="Disordered" evidence="6">
    <location>
        <begin position="154"/>
        <end position="177"/>
    </location>
</feature>
<gene>
    <name evidence="8" type="ORF">F0562_022860</name>
</gene>
<evidence type="ECO:0000259" key="7">
    <source>
        <dbReference type="PROSITE" id="PS50808"/>
    </source>
</evidence>
<reference evidence="8 9" key="1">
    <citation type="submission" date="2019-09" db="EMBL/GenBank/DDBJ databases">
        <title>A chromosome-level genome assembly of the Chinese tupelo Nyssa sinensis.</title>
        <authorList>
            <person name="Yang X."/>
            <person name="Kang M."/>
            <person name="Yang Y."/>
            <person name="Xiong H."/>
            <person name="Wang M."/>
            <person name="Zhang Z."/>
            <person name="Wang Z."/>
            <person name="Wu H."/>
            <person name="Ma T."/>
            <person name="Liu J."/>
            <person name="Xi Z."/>
        </authorList>
    </citation>
    <scope>NUCLEOTIDE SEQUENCE [LARGE SCALE GENOMIC DNA]</scope>
    <source>
        <strain evidence="8">J267</strain>
        <tissue evidence="8">Leaf</tissue>
    </source>
</reference>
<dbReference type="InterPro" id="IPR003656">
    <property type="entry name" value="Znf_BED"/>
</dbReference>
<evidence type="ECO:0000256" key="5">
    <source>
        <dbReference type="SAM" id="Coils"/>
    </source>
</evidence>
<dbReference type="AlphaFoldDB" id="A0A5J5BGG2"/>
<feature type="region of interest" description="Disordered" evidence="6">
    <location>
        <begin position="579"/>
        <end position="604"/>
    </location>
</feature>
<keyword evidence="9" id="KW-1185">Reference proteome</keyword>
<name>A0A5J5BGG2_9ASTE</name>
<keyword evidence="2 4" id="KW-0863">Zinc-finger</keyword>
<evidence type="ECO:0000313" key="8">
    <source>
        <dbReference type="EMBL" id="KAA8541708.1"/>
    </source>
</evidence>
<feature type="region of interest" description="Disordered" evidence="6">
    <location>
        <begin position="373"/>
        <end position="460"/>
    </location>
</feature>
<keyword evidence="3" id="KW-0862">Zinc</keyword>
<feature type="compositionally biased region" description="Low complexity" evidence="6">
    <location>
        <begin position="488"/>
        <end position="505"/>
    </location>
</feature>
<feature type="region of interest" description="Disordered" evidence="6">
    <location>
        <begin position="1"/>
        <end position="21"/>
    </location>
</feature>
<dbReference type="Proteomes" id="UP000325577">
    <property type="component" value="Linkage Group LG12"/>
</dbReference>
<dbReference type="PANTHER" id="PTHR46951">
    <property type="entry name" value="BED-TYPE DOMAIN-CONTAINING PROTEIN"/>
    <property type="match status" value="1"/>
</dbReference>
<feature type="region of interest" description="Disordered" evidence="6">
    <location>
        <begin position="488"/>
        <end position="562"/>
    </location>
</feature>
<dbReference type="Pfam" id="PF02892">
    <property type="entry name" value="zf-BED"/>
    <property type="match status" value="1"/>
</dbReference>
<keyword evidence="5" id="KW-0175">Coiled coil</keyword>
<accession>A0A5J5BGG2</accession>
<evidence type="ECO:0000256" key="1">
    <source>
        <dbReference type="ARBA" id="ARBA00022723"/>
    </source>
</evidence>
<feature type="compositionally biased region" description="Low complexity" evidence="6">
    <location>
        <begin position="538"/>
        <end position="548"/>
    </location>
</feature>
<feature type="coiled-coil region" evidence="5">
    <location>
        <begin position="82"/>
        <end position="109"/>
    </location>
</feature>
<dbReference type="PROSITE" id="PS50808">
    <property type="entry name" value="ZF_BED"/>
    <property type="match status" value="1"/>
</dbReference>
<evidence type="ECO:0000256" key="2">
    <source>
        <dbReference type="ARBA" id="ARBA00022771"/>
    </source>
</evidence>
<feature type="compositionally biased region" description="Acidic residues" evidence="6">
    <location>
        <begin position="432"/>
        <end position="441"/>
    </location>
</feature>
<feature type="domain" description="BED-type" evidence="7">
    <location>
        <begin position="17"/>
        <end position="74"/>
    </location>
</feature>
<proteinExistence type="predicted"/>
<dbReference type="GO" id="GO:0003677">
    <property type="term" value="F:DNA binding"/>
    <property type="evidence" value="ECO:0007669"/>
    <property type="project" value="InterPro"/>
</dbReference>
<evidence type="ECO:0000256" key="6">
    <source>
        <dbReference type="SAM" id="MobiDB-lite"/>
    </source>
</evidence>
<dbReference type="PANTHER" id="PTHR46951:SF2">
    <property type="entry name" value="BED-TYPE DOMAIN-CONTAINING PROTEIN"/>
    <property type="match status" value="1"/>
</dbReference>
<keyword evidence="1" id="KW-0479">Metal-binding</keyword>